<accession>A0A0C3PJQ7</accession>
<reference evidence="2" key="2">
    <citation type="submission" date="2015-01" db="EMBL/GenBank/DDBJ databases">
        <title>Evolutionary Origins and Diversification of the Mycorrhizal Mutualists.</title>
        <authorList>
            <consortium name="DOE Joint Genome Institute"/>
            <consortium name="Mycorrhizal Genomics Consortium"/>
            <person name="Kohler A."/>
            <person name="Kuo A."/>
            <person name="Nagy L.G."/>
            <person name="Floudas D."/>
            <person name="Copeland A."/>
            <person name="Barry K.W."/>
            <person name="Cichocki N."/>
            <person name="Veneault-Fourrey C."/>
            <person name="LaButti K."/>
            <person name="Lindquist E.A."/>
            <person name="Lipzen A."/>
            <person name="Lundell T."/>
            <person name="Morin E."/>
            <person name="Murat C."/>
            <person name="Riley R."/>
            <person name="Ohm R."/>
            <person name="Sun H."/>
            <person name="Tunlid A."/>
            <person name="Henrissat B."/>
            <person name="Grigoriev I.V."/>
            <person name="Hibbett D.S."/>
            <person name="Martin F."/>
        </authorList>
    </citation>
    <scope>NUCLEOTIDE SEQUENCE [LARGE SCALE GENOMIC DNA]</scope>
    <source>
        <strain evidence="2">Marx 270</strain>
    </source>
</reference>
<protein>
    <submittedName>
        <fullName evidence="1">Uncharacterized protein</fullName>
    </submittedName>
</protein>
<gene>
    <name evidence="1" type="ORF">M404DRAFT_997028</name>
</gene>
<dbReference type="InParanoid" id="A0A0C3PJQ7"/>
<proteinExistence type="predicted"/>
<dbReference type="HOGENOM" id="CLU_3051322_0_0_1"/>
<dbReference type="EMBL" id="KN831956">
    <property type="protein sequence ID" value="KIO08821.1"/>
    <property type="molecule type" value="Genomic_DNA"/>
</dbReference>
<organism evidence="1 2">
    <name type="scientific">Pisolithus tinctorius Marx 270</name>
    <dbReference type="NCBI Taxonomy" id="870435"/>
    <lineage>
        <taxon>Eukaryota</taxon>
        <taxon>Fungi</taxon>
        <taxon>Dikarya</taxon>
        <taxon>Basidiomycota</taxon>
        <taxon>Agaricomycotina</taxon>
        <taxon>Agaricomycetes</taxon>
        <taxon>Agaricomycetidae</taxon>
        <taxon>Boletales</taxon>
        <taxon>Sclerodermatineae</taxon>
        <taxon>Pisolithaceae</taxon>
        <taxon>Pisolithus</taxon>
    </lineage>
</organism>
<keyword evidence="2" id="KW-1185">Reference proteome</keyword>
<evidence type="ECO:0000313" key="2">
    <source>
        <dbReference type="Proteomes" id="UP000054217"/>
    </source>
</evidence>
<reference evidence="1 2" key="1">
    <citation type="submission" date="2014-04" db="EMBL/GenBank/DDBJ databases">
        <authorList>
            <consortium name="DOE Joint Genome Institute"/>
            <person name="Kuo A."/>
            <person name="Kohler A."/>
            <person name="Costa M.D."/>
            <person name="Nagy L.G."/>
            <person name="Floudas D."/>
            <person name="Copeland A."/>
            <person name="Barry K.W."/>
            <person name="Cichocki N."/>
            <person name="Veneault-Fourrey C."/>
            <person name="LaButti K."/>
            <person name="Lindquist E.A."/>
            <person name="Lipzen A."/>
            <person name="Lundell T."/>
            <person name="Morin E."/>
            <person name="Murat C."/>
            <person name="Sun H."/>
            <person name="Tunlid A."/>
            <person name="Henrissat B."/>
            <person name="Grigoriev I.V."/>
            <person name="Hibbett D.S."/>
            <person name="Martin F."/>
            <person name="Nordberg H.P."/>
            <person name="Cantor M.N."/>
            <person name="Hua S.X."/>
        </authorList>
    </citation>
    <scope>NUCLEOTIDE SEQUENCE [LARGE SCALE GENOMIC DNA]</scope>
    <source>
        <strain evidence="1 2">Marx 270</strain>
    </source>
</reference>
<dbReference type="Proteomes" id="UP000054217">
    <property type="component" value="Unassembled WGS sequence"/>
</dbReference>
<name>A0A0C3PJQ7_PISTI</name>
<evidence type="ECO:0000313" key="1">
    <source>
        <dbReference type="EMBL" id="KIO08821.1"/>
    </source>
</evidence>
<sequence length="54" mass="6246">MSRVVGTLIFHNPGKVFEVPRRLVLVEFRSNFDTSRKLDRRVSQFRACEPGALL</sequence>
<dbReference type="AlphaFoldDB" id="A0A0C3PJQ7"/>